<organism evidence="4 5">
    <name type="scientific">Aureobasidium uvarum</name>
    <dbReference type="NCBI Taxonomy" id="2773716"/>
    <lineage>
        <taxon>Eukaryota</taxon>
        <taxon>Fungi</taxon>
        <taxon>Dikarya</taxon>
        <taxon>Ascomycota</taxon>
        <taxon>Pezizomycotina</taxon>
        <taxon>Dothideomycetes</taxon>
        <taxon>Dothideomycetidae</taxon>
        <taxon>Dothideales</taxon>
        <taxon>Saccotheciaceae</taxon>
        <taxon>Aureobasidium</taxon>
    </lineage>
</organism>
<dbReference type="GO" id="GO:0000981">
    <property type="term" value="F:DNA-binding transcription factor activity, RNA polymerase II-specific"/>
    <property type="evidence" value="ECO:0007669"/>
    <property type="project" value="InterPro"/>
</dbReference>
<dbReference type="PROSITE" id="PS00463">
    <property type="entry name" value="ZN2_CY6_FUNGAL_1"/>
    <property type="match status" value="1"/>
</dbReference>
<dbReference type="AlphaFoldDB" id="A0A9N8PUD6"/>
<evidence type="ECO:0000256" key="2">
    <source>
        <dbReference type="SAM" id="MobiDB-lite"/>
    </source>
</evidence>
<feature type="region of interest" description="Disordered" evidence="2">
    <location>
        <begin position="62"/>
        <end position="86"/>
    </location>
</feature>
<evidence type="ECO:0000259" key="3">
    <source>
        <dbReference type="PROSITE" id="PS50048"/>
    </source>
</evidence>
<dbReference type="Proteomes" id="UP000745764">
    <property type="component" value="Unassembled WGS sequence"/>
</dbReference>
<dbReference type="PANTHER" id="PTHR38111">
    <property type="entry name" value="ZN(2)-C6 FUNGAL-TYPE DOMAIN-CONTAINING PROTEIN-RELATED"/>
    <property type="match status" value="1"/>
</dbReference>
<dbReference type="CDD" id="cd00067">
    <property type="entry name" value="GAL4"/>
    <property type="match status" value="1"/>
</dbReference>
<dbReference type="SMART" id="SM00066">
    <property type="entry name" value="GAL4"/>
    <property type="match status" value="1"/>
</dbReference>
<dbReference type="Pfam" id="PF00172">
    <property type="entry name" value="Zn_clus"/>
    <property type="match status" value="1"/>
</dbReference>
<dbReference type="OrthoDB" id="4491390at2759"/>
<evidence type="ECO:0000313" key="4">
    <source>
        <dbReference type="EMBL" id="CAD0113082.1"/>
    </source>
</evidence>
<comment type="caution">
    <text evidence="4">The sequence shown here is derived from an EMBL/GenBank/DDBJ whole genome shotgun (WGS) entry which is preliminary data.</text>
</comment>
<gene>
    <name evidence="4" type="ORF">AWRI4620_LOCUS7337</name>
</gene>
<dbReference type="EMBL" id="CAINUL010000015">
    <property type="protein sequence ID" value="CAD0113082.1"/>
    <property type="molecule type" value="Genomic_DNA"/>
</dbReference>
<dbReference type="InterPro" id="IPR053178">
    <property type="entry name" value="Osmoadaptation_assoc"/>
</dbReference>
<dbReference type="GO" id="GO:0008270">
    <property type="term" value="F:zinc ion binding"/>
    <property type="evidence" value="ECO:0007669"/>
    <property type="project" value="InterPro"/>
</dbReference>
<sequence length="549" mass="61603">MAPRSTGCANCRKRKIKCDEGRPGCKKCQIHNTPCPGYRGIKPDGLEWRDETQAVARRVGMGLKTGSGSSSPERNSESDDGAPPTKRVEELSLVEKPVATEYTVIPQAVFSAATNRSQMFDVSMRLYRPTTLVDQPLRAHISDFSCLQKTITSKSSPALLAAVDTISLLQLGVSYQDKAFFEHARRRYGQALTALVVALNKPNVLGNNDVLGAMKLLEFCEVNHLISVRNDGDFADTNVKLFHPVAQQGSWISHVNGVENFLLQRGPVPLVTELDNMLFFHARHSSVSVLDDTSIAVTDGCKILQGVLKRKAIIFAEPRWMEVTRNTPYTDSSPRLFDVLIHIPGLFERADNLIASGKPTYLNGVVADLVTAIEQLQEWEIESHAELKHPAFTNVDISRFKRFTRLCHNKTFPLAIDFPDFLTGYLQSIYWLYLFTIERTLQDILIKYPGSKCTFSLDELNKRILQIAIYMCQMMPYFCDPDASSMGRFATFMPLVFALKYFEARGMKAQQGWCQDVTDAMFNDGINPPWKLDLAKGLKPGEKKQITQS</sequence>
<dbReference type="InterPro" id="IPR001138">
    <property type="entry name" value="Zn2Cys6_DnaBD"/>
</dbReference>
<dbReference type="PROSITE" id="PS50048">
    <property type="entry name" value="ZN2_CY6_FUNGAL_2"/>
    <property type="match status" value="1"/>
</dbReference>
<keyword evidence="5" id="KW-1185">Reference proteome</keyword>
<protein>
    <recommendedName>
        <fullName evidence="3">Zn(2)-C6 fungal-type domain-containing protein</fullName>
    </recommendedName>
</protein>
<keyword evidence="1" id="KW-0539">Nucleus</keyword>
<dbReference type="Gene3D" id="4.10.240.10">
    <property type="entry name" value="Zn(2)-C6 fungal-type DNA-binding domain"/>
    <property type="match status" value="1"/>
</dbReference>
<evidence type="ECO:0000256" key="1">
    <source>
        <dbReference type="ARBA" id="ARBA00023242"/>
    </source>
</evidence>
<feature type="domain" description="Zn(2)-C6 fungal-type" evidence="3">
    <location>
        <begin position="7"/>
        <end position="35"/>
    </location>
</feature>
<evidence type="ECO:0000313" key="5">
    <source>
        <dbReference type="Proteomes" id="UP000745764"/>
    </source>
</evidence>
<proteinExistence type="predicted"/>
<accession>A0A9N8PUD6</accession>
<reference evidence="4" key="1">
    <citation type="submission" date="2020-06" db="EMBL/GenBank/DDBJ databases">
        <authorList>
            <person name="Onetto C."/>
        </authorList>
    </citation>
    <scope>NUCLEOTIDE SEQUENCE</scope>
</reference>
<dbReference type="SUPFAM" id="SSF57701">
    <property type="entry name" value="Zn2/Cys6 DNA-binding domain"/>
    <property type="match status" value="1"/>
</dbReference>
<dbReference type="InterPro" id="IPR036864">
    <property type="entry name" value="Zn2-C6_fun-type_DNA-bd_sf"/>
</dbReference>
<name>A0A9N8PUD6_9PEZI</name>